<dbReference type="EMBL" id="CAJVQC010056844">
    <property type="protein sequence ID" value="CAG8796911.1"/>
    <property type="molecule type" value="Genomic_DNA"/>
</dbReference>
<reference evidence="1" key="1">
    <citation type="submission" date="2021-06" db="EMBL/GenBank/DDBJ databases">
        <authorList>
            <person name="Kallberg Y."/>
            <person name="Tangrot J."/>
            <person name="Rosling A."/>
        </authorList>
    </citation>
    <scope>NUCLEOTIDE SEQUENCE</scope>
    <source>
        <strain evidence="1">MA461A</strain>
    </source>
</reference>
<name>A0ACA9RKP5_9GLOM</name>
<proteinExistence type="predicted"/>
<evidence type="ECO:0000313" key="1">
    <source>
        <dbReference type="EMBL" id="CAG8796911.1"/>
    </source>
</evidence>
<organism evidence="1 2">
    <name type="scientific">Racocetra persica</name>
    <dbReference type="NCBI Taxonomy" id="160502"/>
    <lineage>
        <taxon>Eukaryota</taxon>
        <taxon>Fungi</taxon>
        <taxon>Fungi incertae sedis</taxon>
        <taxon>Mucoromycota</taxon>
        <taxon>Glomeromycotina</taxon>
        <taxon>Glomeromycetes</taxon>
        <taxon>Diversisporales</taxon>
        <taxon>Gigasporaceae</taxon>
        <taxon>Racocetra</taxon>
    </lineage>
</organism>
<dbReference type="Proteomes" id="UP000789920">
    <property type="component" value="Unassembled WGS sequence"/>
</dbReference>
<keyword evidence="2" id="KW-1185">Reference proteome</keyword>
<sequence>MNRPINQAVRGQQLAPQNANIPVNLFFDNLTAEQKYEILTKGTDPFASARVQETENQA</sequence>
<gene>
    <name evidence="1" type="ORF">RPERSI_LOCUS20248</name>
</gene>
<protein>
    <submittedName>
        <fullName evidence="1">35943_t:CDS:1</fullName>
    </submittedName>
</protein>
<evidence type="ECO:0000313" key="2">
    <source>
        <dbReference type="Proteomes" id="UP000789920"/>
    </source>
</evidence>
<accession>A0ACA9RKP5</accession>
<comment type="caution">
    <text evidence="1">The sequence shown here is derived from an EMBL/GenBank/DDBJ whole genome shotgun (WGS) entry which is preliminary data.</text>
</comment>
<feature type="non-terminal residue" evidence="1">
    <location>
        <position position="58"/>
    </location>
</feature>